<keyword evidence="6" id="KW-0378">Hydrolase</keyword>
<dbReference type="RefSeq" id="WP_229741686.1">
    <property type="nucleotide sequence ID" value="NZ_BMEQ01000007.1"/>
</dbReference>
<dbReference type="Pfam" id="PF00476">
    <property type="entry name" value="DNA_pol_A"/>
    <property type="match status" value="1"/>
</dbReference>
<keyword evidence="7" id="KW-1185">Reference proteome</keyword>
<feature type="region of interest" description="Disordered" evidence="4">
    <location>
        <begin position="12"/>
        <end position="31"/>
    </location>
</feature>
<reference evidence="6" key="1">
    <citation type="journal article" date="2014" name="Int. J. Syst. Evol. Microbiol.">
        <title>Complete genome sequence of Corynebacterium casei LMG S-19264T (=DSM 44701T), isolated from a smear-ripened cheese.</title>
        <authorList>
            <consortium name="US DOE Joint Genome Institute (JGI-PGF)"/>
            <person name="Walter F."/>
            <person name="Albersmeier A."/>
            <person name="Kalinowski J."/>
            <person name="Ruckert C."/>
        </authorList>
    </citation>
    <scope>NUCLEOTIDE SEQUENCE</scope>
    <source>
        <strain evidence="6">CGMCC 1.12187</strain>
    </source>
</reference>
<comment type="caution">
    <text evidence="6">The sequence shown here is derived from an EMBL/GenBank/DDBJ whole genome shotgun (WGS) entry which is preliminary data.</text>
</comment>
<organism evidence="6 7">
    <name type="scientific">Kocuria dechangensis</name>
    <dbReference type="NCBI Taxonomy" id="1176249"/>
    <lineage>
        <taxon>Bacteria</taxon>
        <taxon>Bacillati</taxon>
        <taxon>Actinomycetota</taxon>
        <taxon>Actinomycetes</taxon>
        <taxon>Micrococcales</taxon>
        <taxon>Micrococcaceae</taxon>
        <taxon>Kocuria</taxon>
    </lineage>
</organism>
<comment type="catalytic activity">
    <reaction evidence="3">
        <text>DNA(n) + a 2'-deoxyribonucleoside 5'-triphosphate = DNA(n+1) + diphosphate</text>
        <dbReference type="Rhea" id="RHEA:22508"/>
        <dbReference type="Rhea" id="RHEA-COMP:17339"/>
        <dbReference type="Rhea" id="RHEA-COMP:17340"/>
        <dbReference type="ChEBI" id="CHEBI:33019"/>
        <dbReference type="ChEBI" id="CHEBI:61560"/>
        <dbReference type="ChEBI" id="CHEBI:173112"/>
        <dbReference type="EC" id="2.7.7.7"/>
    </reaction>
</comment>
<dbReference type="EMBL" id="BMEQ01000007">
    <property type="protein sequence ID" value="GGG55467.1"/>
    <property type="molecule type" value="Genomic_DNA"/>
</dbReference>
<accession>A0A917LSW2</accession>
<dbReference type="GO" id="GO:0006302">
    <property type="term" value="P:double-strand break repair"/>
    <property type="evidence" value="ECO:0007669"/>
    <property type="project" value="TreeGrafter"/>
</dbReference>
<dbReference type="GO" id="GO:0006261">
    <property type="term" value="P:DNA-templated DNA replication"/>
    <property type="evidence" value="ECO:0007669"/>
    <property type="project" value="InterPro"/>
</dbReference>
<dbReference type="GO" id="GO:0003677">
    <property type="term" value="F:DNA binding"/>
    <property type="evidence" value="ECO:0007669"/>
    <property type="project" value="InterPro"/>
</dbReference>
<dbReference type="InterPro" id="IPR001098">
    <property type="entry name" value="DNA-dir_DNA_pol_A_palm_dom"/>
</dbReference>
<dbReference type="SUPFAM" id="SSF56672">
    <property type="entry name" value="DNA/RNA polymerases"/>
    <property type="match status" value="1"/>
</dbReference>
<dbReference type="PRINTS" id="PR00868">
    <property type="entry name" value="DNAPOLI"/>
</dbReference>
<dbReference type="Gene3D" id="3.30.70.370">
    <property type="match status" value="1"/>
</dbReference>
<keyword evidence="6" id="KW-0540">Nuclease</keyword>
<dbReference type="PANTHER" id="PTHR10133:SF27">
    <property type="entry name" value="DNA POLYMERASE NU"/>
    <property type="match status" value="1"/>
</dbReference>
<protein>
    <recommendedName>
        <fullName evidence="1">DNA-directed DNA polymerase</fullName>
        <ecNumber evidence="1">2.7.7.7</ecNumber>
    </recommendedName>
</protein>
<dbReference type="GO" id="GO:0003887">
    <property type="term" value="F:DNA-directed DNA polymerase activity"/>
    <property type="evidence" value="ECO:0007669"/>
    <property type="project" value="UniProtKB-EC"/>
</dbReference>
<dbReference type="CDD" id="cd06444">
    <property type="entry name" value="DNA_pol_A"/>
    <property type="match status" value="1"/>
</dbReference>
<dbReference type="Gene3D" id="1.10.150.20">
    <property type="entry name" value="5' to 3' exonuclease, C-terminal subdomain"/>
    <property type="match status" value="1"/>
</dbReference>
<keyword evidence="6" id="KW-0269">Exonuclease</keyword>
<dbReference type="Proteomes" id="UP000638848">
    <property type="component" value="Unassembled WGS sequence"/>
</dbReference>
<name>A0A917LSW2_9MICC</name>
<dbReference type="InterPro" id="IPR002298">
    <property type="entry name" value="DNA_polymerase_A"/>
</dbReference>
<proteinExistence type="predicted"/>
<evidence type="ECO:0000256" key="1">
    <source>
        <dbReference type="ARBA" id="ARBA00012417"/>
    </source>
</evidence>
<evidence type="ECO:0000259" key="5">
    <source>
        <dbReference type="SMART" id="SM00482"/>
    </source>
</evidence>
<evidence type="ECO:0000256" key="4">
    <source>
        <dbReference type="SAM" id="MobiDB-lite"/>
    </source>
</evidence>
<gene>
    <name evidence="6" type="ORF">GCM10011374_18040</name>
</gene>
<dbReference type="AlphaFoldDB" id="A0A917LSW2"/>
<dbReference type="EC" id="2.7.7.7" evidence="1"/>
<evidence type="ECO:0000313" key="7">
    <source>
        <dbReference type="Proteomes" id="UP000638848"/>
    </source>
</evidence>
<dbReference type="GO" id="GO:0004527">
    <property type="term" value="F:exonuclease activity"/>
    <property type="evidence" value="ECO:0007669"/>
    <property type="project" value="UniProtKB-KW"/>
</dbReference>
<reference evidence="6" key="2">
    <citation type="submission" date="2020-09" db="EMBL/GenBank/DDBJ databases">
        <authorList>
            <person name="Sun Q."/>
            <person name="Zhou Y."/>
        </authorList>
    </citation>
    <scope>NUCLEOTIDE SEQUENCE</scope>
    <source>
        <strain evidence="6">CGMCC 1.12187</strain>
    </source>
</reference>
<keyword evidence="2" id="KW-0235">DNA replication</keyword>
<evidence type="ECO:0000256" key="3">
    <source>
        <dbReference type="ARBA" id="ARBA00049244"/>
    </source>
</evidence>
<dbReference type="InterPro" id="IPR043502">
    <property type="entry name" value="DNA/RNA_pol_sf"/>
</dbReference>
<dbReference type="NCBIfam" id="NF011538">
    <property type="entry name" value="PRK14975.1-1"/>
    <property type="match status" value="1"/>
</dbReference>
<dbReference type="SMART" id="SM00482">
    <property type="entry name" value="POLAc"/>
    <property type="match status" value="1"/>
</dbReference>
<sequence length="588" mass="63028">MQDNERVHIVVGTSTEGPGGHRVQPLTGSGDPDGAEIVVPPGELAAFVAEREEAARRAGATPPRWTWERTAAVYPELLAAGVRVDRCHDLRLCQAILATAATAHGSGADGPLPYRPVLEPLRPDEAPGLLPPPRPAQDQTSLFDLPRAGGPAVTALAGELRAQLAAVAGAADPRRLSLLLAAESQGALVAAEMQHAGVPWREDVHRALLEDALGPEPPPGERPEKMEATVRRLRQVLRAPGLNPDSPQELLKALRAAGIDVASTRQWELVEWARAVPGLAAQRQELIAPVLEHKKQARLLSANGWHWLDTWVRAGRFHPEYVVGGVVTGRWAARGGGALQIPHVVRDAVRADPGRVLVVADAAQLEPRVLAALAHDDALAAASRGRDLYQSIADLGEERGSELTERPQAKVAMLGAMYGATTGQSGRLMPHLARMFPRAVDYVERAARVGESGGQVRTHLGRWSPPPGPAWDAAQRDLSTAEAERRAGAMARAQGRFTRNFVVQGTAAEWAMCWMGSIRSALAREALDAELVFFLHDEIVLHCARADAARAGELVRECAAQAARIVFGRIPVEFPVTVAVVESYADAK</sequence>
<dbReference type="PANTHER" id="PTHR10133">
    <property type="entry name" value="DNA POLYMERASE I"/>
    <property type="match status" value="1"/>
</dbReference>
<evidence type="ECO:0000256" key="2">
    <source>
        <dbReference type="ARBA" id="ARBA00022705"/>
    </source>
</evidence>
<evidence type="ECO:0000313" key="6">
    <source>
        <dbReference type="EMBL" id="GGG55467.1"/>
    </source>
</evidence>
<feature type="domain" description="DNA-directed DNA polymerase family A palm" evidence="5">
    <location>
        <begin position="345"/>
        <end position="547"/>
    </location>
</feature>